<dbReference type="Proteomes" id="UP000616885">
    <property type="component" value="Unassembled WGS sequence"/>
</dbReference>
<dbReference type="Pfam" id="PF08766">
    <property type="entry name" value="DEK_C"/>
    <property type="match status" value="1"/>
</dbReference>
<sequence length="265" mass="29362">MSAPLSNSEEKKFAAIIDAILETADLETISQRKVRQALEGRLGGRDLSDQKDAIKDLIQTRFEARLSQDAQEDEDSETKKRSSTNGTSRYDDDANTDASASPEPVRKKVKRSSSAEDADARLAAQLQAQENSLARSRSTRGGGTDKKAVKKKKAPRKKSAKKVKSEDDSDVEGGEPKKKRSGGGFQKPFNLSPALSELTGETQLSRPGVVKSLWAHIKANDLQDPNDRRQILCDEKMQAIFKQTKVDMFRMNKEISNHLYPVEEA</sequence>
<dbReference type="InterPro" id="IPR036885">
    <property type="entry name" value="SWIB_MDM2_dom_sf"/>
</dbReference>
<dbReference type="EMBL" id="JADCTT010000013">
    <property type="protein sequence ID" value="KAF9745442.1"/>
    <property type="molecule type" value="Genomic_DNA"/>
</dbReference>
<dbReference type="PROSITE" id="PS51925">
    <property type="entry name" value="SWIB_MDM2"/>
    <property type="match status" value="1"/>
</dbReference>
<dbReference type="Pfam" id="PF02201">
    <property type="entry name" value="SWIB"/>
    <property type="match status" value="1"/>
</dbReference>
<evidence type="ECO:0008006" key="6">
    <source>
        <dbReference type="Google" id="ProtNLM"/>
    </source>
</evidence>
<proteinExistence type="predicted"/>
<evidence type="ECO:0000259" key="3">
    <source>
        <dbReference type="PROSITE" id="PS51998"/>
    </source>
</evidence>
<dbReference type="CDD" id="cd10567">
    <property type="entry name" value="SWIB-MDM2_like"/>
    <property type="match status" value="1"/>
</dbReference>
<name>A0A8H7K5D6_BIOOC</name>
<dbReference type="SMART" id="SM00151">
    <property type="entry name" value="SWIB"/>
    <property type="match status" value="1"/>
</dbReference>
<dbReference type="InterPro" id="IPR003121">
    <property type="entry name" value="SWIB_MDM2_domain"/>
</dbReference>
<dbReference type="PANTHER" id="PTHR13844">
    <property type="entry name" value="SWI/SNF-RELATED MATRIX-ASSOCIATED ACTIN-DEPENDENT REGULATOR OF CHROMATIN SUBFAMILY D"/>
    <property type="match status" value="1"/>
</dbReference>
<evidence type="ECO:0000313" key="5">
    <source>
        <dbReference type="Proteomes" id="UP000616885"/>
    </source>
</evidence>
<evidence type="ECO:0000259" key="2">
    <source>
        <dbReference type="PROSITE" id="PS51925"/>
    </source>
</evidence>
<protein>
    <recommendedName>
        <fullName evidence="6">DM2 domain-containing protein</fullName>
    </recommendedName>
</protein>
<dbReference type="SUPFAM" id="SSF47592">
    <property type="entry name" value="SWIB/MDM2 domain"/>
    <property type="match status" value="1"/>
</dbReference>
<dbReference type="SUPFAM" id="SSF109715">
    <property type="entry name" value="DEK C-terminal domain"/>
    <property type="match status" value="1"/>
</dbReference>
<feature type="domain" description="DEK-C" evidence="3">
    <location>
        <begin position="7"/>
        <end position="63"/>
    </location>
</feature>
<dbReference type="AlphaFoldDB" id="A0A8H7K5D6"/>
<dbReference type="Gene3D" id="1.10.10.60">
    <property type="entry name" value="Homeodomain-like"/>
    <property type="match status" value="1"/>
</dbReference>
<dbReference type="PROSITE" id="PS51998">
    <property type="entry name" value="DEK_C"/>
    <property type="match status" value="1"/>
</dbReference>
<gene>
    <name evidence="4" type="ORF">IM811_005064</name>
</gene>
<feature type="compositionally biased region" description="Basic residues" evidence="1">
    <location>
        <begin position="148"/>
        <end position="162"/>
    </location>
</feature>
<reference evidence="4" key="1">
    <citation type="submission" date="2020-10" db="EMBL/GenBank/DDBJ databases">
        <title>High-Quality Genome Resource of Clonostachys rosea strain S41 by Oxford Nanopore Long-Read Sequencing.</title>
        <authorList>
            <person name="Wang H."/>
        </authorList>
    </citation>
    <scope>NUCLEOTIDE SEQUENCE</scope>
    <source>
        <strain evidence="4">S41</strain>
    </source>
</reference>
<evidence type="ECO:0000256" key="1">
    <source>
        <dbReference type="SAM" id="MobiDB-lite"/>
    </source>
</evidence>
<feature type="region of interest" description="Disordered" evidence="1">
    <location>
        <begin position="64"/>
        <end position="201"/>
    </location>
</feature>
<comment type="caution">
    <text evidence="4">The sequence shown here is derived from an EMBL/GenBank/DDBJ whole genome shotgun (WGS) entry which is preliminary data.</text>
</comment>
<evidence type="ECO:0000313" key="4">
    <source>
        <dbReference type="EMBL" id="KAF9745442.1"/>
    </source>
</evidence>
<feature type="domain" description="DM2" evidence="2">
    <location>
        <begin position="184"/>
        <end position="261"/>
    </location>
</feature>
<dbReference type="InterPro" id="IPR014876">
    <property type="entry name" value="DEK_C"/>
</dbReference>
<feature type="compositionally biased region" description="Low complexity" evidence="1">
    <location>
        <begin position="121"/>
        <end position="130"/>
    </location>
</feature>
<dbReference type="InterPro" id="IPR019835">
    <property type="entry name" value="SWIB_domain"/>
</dbReference>
<dbReference type="Gene3D" id="1.10.245.10">
    <property type="entry name" value="SWIB/MDM2 domain"/>
    <property type="match status" value="1"/>
</dbReference>
<organism evidence="4 5">
    <name type="scientific">Bionectria ochroleuca</name>
    <name type="common">Gliocladium roseum</name>
    <dbReference type="NCBI Taxonomy" id="29856"/>
    <lineage>
        <taxon>Eukaryota</taxon>
        <taxon>Fungi</taxon>
        <taxon>Dikarya</taxon>
        <taxon>Ascomycota</taxon>
        <taxon>Pezizomycotina</taxon>
        <taxon>Sordariomycetes</taxon>
        <taxon>Hypocreomycetidae</taxon>
        <taxon>Hypocreales</taxon>
        <taxon>Bionectriaceae</taxon>
        <taxon>Clonostachys</taxon>
    </lineage>
</organism>
<accession>A0A8H7K5D6</accession>